<name>A0AAE0EJL0_9ROSI</name>
<protein>
    <submittedName>
        <fullName evidence="2">Uncharacterized protein</fullName>
    </submittedName>
</protein>
<sequence>MTATNLILVWIAATNVLPIVRAIVEESYVGRYPMIGFGSIASRSLRLSRNSNQA</sequence>
<feature type="chain" id="PRO_5042177516" evidence="1">
    <location>
        <begin position="23"/>
        <end position="54"/>
    </location>
</feature>
<feature type="signal peptide" evidence="1">
    <location>
        <begin position="1"/>
        <end position="22"/>
    </location>
</feature>
<evidence type="ECO:0000256" key="1">
    <source>
        <dbReference type="SAM" id="SignalP"/>
    </source>
</evidence>
<proteinExistence type="predicted"/>
<evidence type="ECO:0000313" key="3">
    <source>
        <dbReference type="Proteomes" id="UP001281410"/>
    </source>
</evidence>
<evidence type="ECO:0000313" key="2">
    <source>
        <dbReference type="EMBL" id="KAK3230454.1"/>
    </source>
</evidence>
<reference evidence="2" key="1">
    <citation type="journal article" date="2023" name="Plant J.">
        <title>Genome sequences and population genomics provide insights into the demographic history, inbreeding, and mutation load of two 'living fossil' tree species of Dipteronia.</title>
        <authorList>
            <person name="Feng Y."/>
            <person name="Comes H.P."/>
            <person name="Chen J."/>
            <person name="Zhu S."/>
            <person name="Lu R."/>
            <person name="Zhang X."/>
            <person name="Li P."/>
            <person name="Qiu J."/>
            <person name="Olsen K.M."/>
            <person name="Qiu Y."/>
        </authorList>
    </citation>
    <scope>NUCLEOTIDE SEQUENCE</scope>
    <source>
        <strain evidence="2">NBL</strain>
    </source>
</reference>
<organism evidence="2 3">
    <name type="scientific">Dipteronia sinensis</name>
    <dbReference type="NCBI Taxonomy" id="43782"/>
    <lineage>
        <taxon>Eukaryota</taxon>
        <taxon>Viridiplantae</taxon>
        <taxon>Streptophyta</taxon>
        <taxon>Embryophyta</taxon>
        <taxon>Tracheophyta</taxon>
        <taxon>Spermatophyta</taxon>
        <taxon>Magnoliopsida</taxon>
        <taxon>eudicotyledons</taxon>
        <taxon>Gunneridae</taxon>
        <taxon>Pentapetalae</taxon>
        <taxon>rosids</taxon>
        <taxon>malvids</taxon>
        <taxon>Sapindales</taxon>
        <taxon>Sapindaceae</taxon>
        <taxon>Hippocastanoideae</taxon>
        <taxon>Acereae</taxon>
        <taxon>Dipteronia</taxon>
    </lineage>
</organism>
<dbReference type="EMBL" id="JANJYJ010000001">
    <property type="protein sequence ID" value="KAK3230454.1"/>
    <property type="molecule type" value="Genomic_DNA"/>
</dbReference>
<dbReference type="Proteomes" id="UP001281410">
    <property type="component" value="Unassembled WGS sequence"/>
</dbReference>
<keyword evidence="3" id="KW-1185">Reference proteome</keyword>
<comment type="caution">
    <text evidence="2">The sequence shown here is derived from an EMBL/GenBank/DDBJ whole genome shotgun (WGS) entry which is preliminary data.</text>
</comment>
<accession>A0AAE0EJL0</accession>
<dbReference type="AlphaFoldDB" id="A0AAE0EJL0"/>
<gene>
    <name evidence="2" type="ORF">Dsin_002335</name>
</gene>
<keyword evidence="1" id="KW-0732">Signal</keyword>